<dbReference type="Proteomes" id="UP000078486">
    <property type="component" value="Unassembled WGS sequence"/>
</dbReference>
<dbReference type="PANTHER" id="PTHR48081:SF13">
    <property type="entry name" value="ALPHA_BETA HYDROLASE"/>
    <property type="match status" value="1"/>
</dbReference>
<comment type="caution">
    <text evidence="3">The sequence shown here is derived from an EMBL/GenBank/DDBJ whole genome shotgun (WGS) entry which is preliminary data.</text>
</comment>
<evidence type="ECO:0000313" key="3">
    <source>
        <dbReference type="EMBL" id="OAM90180.1"/>
    </source>
</evidence>
<feature type="domain" description="BD-FAE-like" evidence="2">
    <location>
        <begin position="28"/>
        <end position="238"/>
    </location>
</feature>
<dbReference type="RefSeq" id="WP_145928753.1">
    <property type="nucleotide sequence ID" value="NZ_CP109796.1"/>
</dbReference>
<evidence type="ECO:0000259" key="2">
    <source>
        <dbReference type="Pfam" id="PF20434"/>
    </source>
</evidence>
<name>A0A178IJW5_9BACT</name>
<dbReference type="InterPro" id="IPR029058">
    <property type="entry name" value="AB_hydrolase_fold"/>
</dbReference>
<dbReference type="PANTHER" id="PTHR48081">
    <property type="entry name" value="AB HYDROLASE SUPERFAMILY PROTEIN C4A8.06C"/>
    <property type="match status" value="1"/>
</dbReference>
<dbReference type="OrthoDB" id="9815425at2"/>
<organism evidence="3 4">
    <name type="scientific">Termitidicoccus mucosus</name>
    <dbReference type="NCBI Taxonomy" id="1184151"/>
    <lineage>
        <taxon>Bacteria</taxon>
        <taxon>Pseudomonadati</taxon>
        <taxon>Verrucomicrobiota</taxon>
        <taxon>Opitutia</taxon>
        <taxon>Opitutales</taxon>
        <taxon>Opitutaceae</taxon>
        <taxon>Termitidicoccus</taxon>
    </lineage>
</organism>
<evidence type="ECO:0000256" key="1">
    <source>
        <dbReference type="ARBA" id="ARBA00022801"/>
    </source>
</evidence>
<dbReference type="Pfam" id="PF20434">
    <property type="entry name" value="BD-FAE"/>
    <property type="match status" value="1"/>
</dbReference>
<protein>
    <submittedName>
        <fullName evidence="3">Lipase</fullName>
    </submittedName>
</protein>
<dbReference type="InterPro" id="IPR050300">
    <property type="entry name" value="GDXG_lipolytic_enzyme"/>
</dbReference>
<accession>A0A178IJW5</accession>
<dbReference type="EMBL" id="LRRQ01000075">
    <property type="protein sequence ID" value="OAM90180.1"/>
    <property type="molecule type" value="Genomic_DNA"/>
</dbReference>
<dbReference type="GO" id="GO:0016787">
    <property type="term" value="F:hydrolase activity"/>
    <property type="evidence" value="ECO:0007669"/>
    <property type="project" value="UniProtKB-KW"/>
</dbReference>
<sequence>MNLLFADTPSPGIRHDVNYLGPDRAEKLDIYLPPENFARPVPAVLFIHGGGWRLGDKAGKREVNIGGTLAAHGYAVFSINYLLNVGDRDAATGKTKLTSVAWPQNLHDCKTALRFIRKESARYGINPDRIATMGGSAGGHLAMLVGATANRAEINRHGLYTEQSNGVTCIINFYGEYDVSGRWRASFAGDTPEKTVANARAASPVTYLDKNTPPMFITHGSADKTIPAERSRMLTNYLEKLGVDYLYVEIGGAPHSYDLEPAQMDLRPAVLTFLEKYLGKPASAAASNKDANATSVAQ</sequence>
<reference evidence="3 4" key="1">
    <citation type="submission" date="2016-01" db="EMBL/GenBank/DDBJ databases">
        <title>High potential of lignocellulose degradation of a new Verrucomicrobia species.</title>
        <authorList>
            <person name="Wang Y."/>
            <person name="Shi Y."/>
            <person name="Qiu Z."/>
            <person name="Liu S."/>
            <person name="Yang H."/>
        </authorList>
    </citation>
    <scope>NUCLEOTIDE SEQUENCE [LARGE SCALE GENOMIC DNA]</scope>
    <source>
        <strain evidence="3 4">TSB47</strain>
    </source>
</reference>
<keyword evidence="4" id="KW-1185">Reference proteome</keyword>
<dbReference type="SUPFAM" id="SSF53474">
    <property type="entry name" value="alpha/beta-Hydrolases"/>
    <property type="match status" value="1"/>
</dbReference>
<dbReference type="InterPro" id="IPR049492">
    <property type="entry name" value="BD-FAE-like_dom"/>
</dbReference>
<dbReference type="STRING" id="1184151.AW736_09855"/>
<proteinExistence type="predicted"/>
<evidence type="ECO:0000313" key="4">
    <source>
        <dbReference type="Proteomes" id="UP000078486"/>
    </source>
</evidence>
<dbReference type="AlphaFoldDB" id="A0A178IJW5"/>
<dbReference type="Gene3D" id="3.40.50.1820">
    <property type="entry name" value="alpha/beta hydrolase"/>
    <property type="match status" value="1"/>
</dbReference>
<gene>
    <name evidence="3" type="ORF">AW736_09855</name>
</gene>
<keyword evidence="1" id="KW-0378">Hydrolase</keyword>